<dbReference type="Gene3D" id="3.90.550.10">
    <property type="entry name" value="Spore Coat Polysaccharide Biosynthesis Protein SpsA, Chain A"/>
    <property type="match status" value="1"/>
</dbReference>
<dbReference type="InterPro" id="IPR050256">
    <property type="entry name" value="Glycosyltransferase_2"/>
</dbReference>
<keyword evidence="4" id="KW-1185">Reference proteome</keyword>
<dbReference type="EC" id="2.4.-.-" evidence="3"/>
<dbReference type="Gene3D" id="3.40.50.150">
    <property type="entry name" value="Vaccinia Virus protein VP39"/>
    <property type="match status" value="1"/>
</dbReference>
<dbReference type="Pfam" id="PF00535">
    <property type="entry name" value="Glycos_transf_2"/>
    <property type="match status" value="1"/>
</dbReference>
<keyword evidence="3" id="KW-0328">Glycosyltransferase</keyword>
<accession>A0ABZ2LXP6</accession>
<protein>
    <submittedName>
        <fullName evidence="3">Glycosyltransferase</fullName>
        <ecNumber evidence="3">2.4.-.-</ecNumber>
    </submittedName>
</protein>
<sequence length="547" mass="61338">MLEKSDRPRLLIFVIAYHAESTLRQVLERVPRAIFDEYACEVLVVDDASTDRTFEIGQDYRHVHPETPMTVLRNERNQGYGGNQKVGYTYAIAEKFDFVAMIHGDGQYAPEELPRLMEPLRDGRADAVFGSRMMVPGAARKGGMPLYKFVGNKILTRAQNALLGTRLSEFHSGYRIYSTRALARIPYRLNSNDFHFDTEIIIQFLNAKLTIEELPIPTYYGDEICRVNGMKYAKDVMVATTKNALHRAGVLYQRRFDTEEQENAHYDLKLGYASSHSWALEAVPPGGNVIDIGAGPGGMAQELLGKSCNVAVVDQFDLSVKPTDIEDASRIKVFVQDLDEAPKFDVRPYEHLLLLDVIEHLKSPEQFLERLRAQFDHEPKHLVLTTPNIAFVVQRLMLLAGQFNYGKTGILDRTHTRLFTFRSIRQLLEDTGFRIKEIRGVPAPFPKALGDNVVSRFALNVNLALIRVSKTLFSYQIFIEAEGTPDMHFVLANTKESSAKREAKRQRTTNGHAVLDGTVNGQNGHAALDGRMNGHAATLGGGGNGSR</sequence>
<reference evidence="3 4" key="1">
    <citation type="submission" date="2021-12" db="EMBL/GenBank/DDBJ databases">
        <title>Discovery of the Pendulisporaceae a myxobacterial family with distinct sporulation behavior and unique specialized metabolism.</title>
        <authorList>
            <person name="Garcia R."/>
            <person name="Popoff A."/>
            <person name="Bader C.D."/>
            <person name="Loehr J."/>
            <person name="Walesch S."/>
            <person name="Walt C."/>
            <person name="Boldt J."/>
            <person name="Bunk B."/>
            <person name="Haeckl F.J.F.P.J."/>
            <person name="Gunesch A.P."/>
            <person name="Birkelbach J."/>
            <person name="Nuebel U."/>
            <person name="Pietschmann T."/>
            <person name="Bach T."/>
            <person name="Mueller R."/>
        </authorList>
    </citation>
    <scope>NUCLEOTIDE SEQUENCE [LARGE SCALE GENOMIC DNA]</scope>
    <source>
        <strain evidence="3 4">MSr11954</strain>
    </source>
</reference>
<dbReference type="CDD" id="cd02440">
    <property type="entry name" value="AdoMet_MTases"/>
    <property type="match status" value="1"/>
</dbReference>
<dbReference type="CDD" id="cd04179">
    <property type="entry name" value="DPM_DPG-synthase_like"/>
    <property type="match status" value="1"/>
</dbReference>
<dbReference type="InterPro" id="IPR029044">
    <property type="entry name" value="Nucleotide-diphossugar_trans"/>
</dbReference>
<organism evidence="3 4">
    <name type="scientific">Pendulispora albinea</name>
    <dbReference type="NCBI Taxonomy" id="2741071"/>
    <lineage>
        <taxon>Bacteria</taxon>
        <taxon>Pseudomonadati</taxon>
        <taxon>Myxococcota</taxon>
        <taxon>Myxococcia</taxon>
        <taxon>Myxococcales</taxon>
        <taxon>Sorangiineae</taxon>
        <taxon>Pendulisporaceae</taxon>
        <taxon>Pendulispora</taxon>
    </lineage>
</organism>
<dbReference type="GO" id="GO:0016757">
    <property type="term" value="F:glycosyltransferase activity"/>
    <property type="evidence" value="ECO:0007669"/>
    <property type="project" value="UniProtKB-KW"/>
</dbReference>
<dbReference type="RefSeq" id="WP_394824004.1">
    <property type="nucleotide sequence ID" value="NZ_CP089984.1"/>
</dbReference>
<dbReference type="Pfam" id="PF13489">
    <property type="entry name" value="Methyltransf_23"/>
    <property type="match status" value="1"/>
</dbReference>
<dbReference type="PANTHER" id="PTHR48090">
    <property type="entry name" value="UNDECAPRENYL-PHOSPHATE 4-DEOXY-4-FORMAMIDO-L-ARABINOSE TRANSFERASE-RELATED"/>
    <property type="match status" value="1"/>
</dbReference>
<dbReference type="InterPro" id="IPR001173">
    <property type="entry name" value="Glyco_trans_2-like"/>
</dbReference>
<evidence type="ECO:0000256" key="1">
    <source>
        <dbReference type="SAM" id="MobiDB-lite"/>
    </source>
</evidence>
<evidence type="ECO:0000313" key="4">
    <source>
        <dbReference type="Proteomes" id="UP001370348"/>
    </source>
</evidence>
<dbReference type="InterPro" id="IPR029063">
    <property type="entry name" value="SAM-dependent_MTases_sf"/>
</dbReference>
<evidence type="ECO:0000259" key="2">
    <source>
        <dbReference type="Pfam" id="PF00535"/>
    </source>
</evidence>
<evidence type="ECO:0000313" key="3">
    <source>
        <dbReference type="EMBL" id="WXB14384.1"/>
    </source>
</evidence>
<feature type="region of interest" description="Disordered" evidence="1">
    <location>
        <begin position="497"/>
        <end position="547"/>
    </location>
</feature>
<dbReference type="EMBL" id="CP089984">
    <property type="protein sequence ID" value="WXB14384.1"/>
    <property type="molecule type" value="Genomic_DNA"/>
</dbReference>
<dbReference type="SUPFAM" id="SSF53448">
    <property type="entry name" value="Nucleotide-diphospho-sugar transferases"/>
    <property type="match status" value="1"/>
</dbReference>
<dbReference type="SUPFAM" id="SSF53335">
    <property type="entry name" value="S-adenosyl-L-methionine-dependent methyltransferases"/>
    <property type="match status" value="1"/>
</dbReference>
<gene>
    <name evidence="3" type="ORF">LZC94_41980</name>
</gene>
<dbReference type="Proteomes" id="UP001370348">
    <property type="component" value="Chromosome"/>
</dbReference>
<name>A0ABZ2LXP6_9BACT</name>
<keyword evidence="3" id="KW-0808">Transferase</keyword>
<proteinExistence type="predicted"/>
<dbReference type="PANTHER" id="PTHR48090:SF7">
    <property type="entry name" value="RFBJ PROTEIN"/>
    <property type="match status" value="1"/>
</dbReference>
<feature type="domain" description="Glycosyltransferase 2-like" evidence="2">
    <location>
        <begin position="12"/>
        <end position="183"/>
    </location>
</feature>